<comment type="caution">
    <text evidence="3">The sequence shown here is derived from an EMBL/GenBank/DDBJ whole genome shotgun (WGS) entry which is preliminary data.</text>
</comment>
<dbReference type="RefSeq" id="WP_118252542.1">
    <property type="nucleotide sequence ID" value="NZ_JBBMEI010000021.1"/>
</dbReference>
<dbReference type="EMBL" id="JBBMEI010000021">
    <property type="protein sequence ID" value="MEQ2358338.1"/>
    <property type="molecule type" value="Genomic_DNA"/>
</dbReference>
<keyword evidence="1" id="KW-0812">Transmembrane</keyword>
<keyword evidence="1" id="KW-1133">Transmembrane helix</keyword>
<keyword evidence="4" id="KW-1185">Reference proteome</keyword>
<dbReference type="Proteomes" id="UP001446032">
    <property type="component" value="Unassembled WGS sequence"/>
</dbReference>
<reference evidence="3 4" key="1">
    <citation type="submission" date="2024-03" db="EMBL/GenBank/DDBJ databases">
        <title>Human intestinal bacterial collection.</title>
        <authorList>
            <person name="Pauvert C."/>
            <person name="Hitch T.C.A."/>
            <person name="Clavel T."/>
        </authorList>
    </citation>
    <scope>NUCLEOTIDE SEQUENCE [LARGE SCALE GENOMIC DNA]</scope>
    <source>
        <strain evidence="3 4">CLA-AA-H95</strain>
    </source>
</reference>
<evidence type="ECO:0000313" key="4">
    <source>
        <dbReference type="Proteomes" id="UP001446032"/>
    </source>
</evidence>
<feature type="transmembrane region" description="Helical" evidence="1">
    <location>
        <begin position="141"/>
        <end position="164"/>
    </location>
</feature>
<organism evidence="3 4">
    <name type="scientific">Blautia intestinihominis</name>
    <dbReference type="NCBI Taxonomy" id="3133152"/>
    <lineage>
        <taxon>Bacteria</taxon>
        <taxon>Bacillati</taxon>
        <taxon>Bacillota</taxon>
        <taxon>Clostridia</taxon>
        <taxon>Lachnospirales</taxon>
        <taxon>Lachnospiraceae</taxon>
        <taxon>Blautia</taxon>
    </lineage>
</organism>
<evidence type="ECO:0000256" key="1">
    <source>
        <dbReference type="SAM" id="Phobius"/>
    </source>
</evidence>
<name>A0ABV1ALE1_9FIRM</name>
<feature type="domain" description="Stage V sporulation protein AA" evidence="2">
    <location>
        <begin position="3"/>
        <end position="90"/>
    </location>
</feature>
<keyword evidence="1" id="KW-0472">Membrane</keyword>
<dbReference type="Gene3D" id="2.60.480.10">
    <property type="entry name" value="eubacterium ventriosum atcc domain"/>
    <property type="match status" value="1"/>
</dbReference>
<dbReference type="InterPro" id="IPR021997">
    <property type="entry name" value="SporV_AA"/>
</dbReference>
<gene>
    <name evidence="3" type="ORF">WMO75_08330</name>
</gene>
<proteinExistence type="predicted"/>
<sequence>MSDTLYLQLDMNIQVQHPHVYLQDIARLSCTNPKILNRLRVLPVANLDSEKPGRYVMSVMDLVDMIQKKEPELTITPVGEPDFILTYKKESTPGTLFRWLKVILVCLATFFGAAFSIMTFNTDVDVGTLFQKIYFQVTGKISSGFTILEISYSIGLAIGVLFFFNHFSHLKFSADPTPMQVQMRKYEDDVNTTILEDLNREK</sequence>
<protein>
    <submittedName>
        <fullName evidence="3">Stage V sporulation protein AA</fullName>
    </submittedName>
</protein>
<feature type="transmembrane region" description="Helical" evidence="1">
    <location>
        <begin position="99"/>
        <end position="121"/>
    </location>
</feature>
<evidence type="ECO:0000259" key="2">
    <source>
        <dbReference type="Pfam" id="PF12164"/>
    </source>
</evidence>
<accession>A0ABV1ALE1</accession>
<evidence type="ECO:0000313" key="3">
    <source>
        <dbReference type="EMBL" id="MEQ2358338.1"/>
    </source>
</evidence>
<dbReference type="Pfam" id="PF12164">
    <property type="entry name" value="SporV_AA"/>
    <property type="match status" value="1"/>
</dbReference>
<dbReference type="InterPro" id="IPR038548">
    <property type="entry name" value="SporV_AA_N_sf"/>
</dbReference>